<evidence type="ECO:0000259" key="3">
    <source>
        <dbReference type="Pfam" id="PF01106"/>
    </source>
</evidence>
<comment type="function">
    <text evidence="2">May be involved in the formation or repair of [Fe-S] clusters present in iron-sulfur proteins.</text>
</comment>
<dbReference type="Gene3D" id="3.30.300.130">
    <property type="entry name" value="Fe-S cluster assembly (FSCA)"/>
    <property type="match status" value="1"/>
</dbReference>
<dbReference type="PANTHER" id="PTHR11178:SF25">
    <property type="entry name" value="NIFU-LIKE PROTEIN 3, CHLOROPLASTIC"/>
    <property type="match status" value="1"/>
</dbReference>
<name>A0A2W0CE63_9BACL</name>
<proteinExistence type="inferred from homology"/>
<comment type="similarity">
    <text evidence="1">Belongs to the NifU family.</text>
</comment>
<dbReference type="GO" id="GO:0051536">
    <property type="term" value="F:iron-sulfur cluster binding"/>
    <property type="evidence" value="ECO:0007669"/>
    <property type="project" value="InterPro"/>
</dbReference>
<dbReference type="EMBL" id="PRLG01000009">
    <property type="protein sequence ID" value="PYY30304.1"/>
    <property type="molecule type" value="Genomic_DNA"/>
</dbReference>
<reference evidence="4 7" key="2">
    <citation type="submission" date="2024-11" db="EMBL/GenBank/DDBJ databases">
        <title>Identification and Characterization of a Novel Fosfomycin Bacillithiol Transferase FosB8 in Paenibacillus illinoisensis.</title>
        <authorList>
            <person name="Lu W."/>
        </authorList>
    </citation>
    <scope>NUCLEOTIDE SEQUENCE [LARGE SCALE GENOMIC DNA]</scope>
    <source>
        <strain evidence="4 7">WP77</strain>
    </source>
</reference>
<dbReference type="SUPFAM" id="SSF117916">
    <property type="entry name" value="Fe-S cluster assembly (FSCA) domain-like"/>
    <property type="match status" value="1"/>
</dbReference>
<dbReference type="GeneID" id="98573984"/>
<dbReference type="Proteomes" id="UP000247459">
    <property type="component" value="Unassembled WGS sequence"/>
</dbReference>
<dbReference type="EMBL" id="JBIYSL010000008">
    <property type="protein sequence ID" value="MFK0525824.1"/>
    <property type="molecule type" value="Genomic_DNA"/>
</dbReference>
<evidence type="ECO:0000256" key="2">
    <source>
        <dbReference type="ARBA" id="ARBA00049958"/>
    </source>
</evidence>
<sequence length="81" mass="8758">MSENAQSTMYDEVSDVLDKLRPFLQRDGGDVELVDVEDGIVKLKLVGACGSCPSSTITLKAGIERALLEEVDGVEEVVQVF</sequence>
<dbReference type="FunFam" id="3.30.300.130:FF:000003">
    <property type="entry name" value="NifU-like protein 3, chloroplastic"/>
    <property type="match status" value="1"/>
</dbReference>
<evidence type="ECO:0000313" key="6">
    <source>
        <dbReference type="Proteomes" id="UP000247459"/>
    </source>
</evidence>
<evidence type="ECO:0000256" key="1">
    <source>
        <dbReference type="ARBA" id="ARBA00006420"/>
    </source>
</evidence>
<dbReference type="Pfam" id="PF01106">
    <property type="entry name" value="NifU"/>
    <property type="match status" value="1"/>
</dbReference>
<gene>
    <name evidence="4" type="ORF">ACINKY_26805</name>
    <name evidence="5" type="ORF">PIL02S_01299</name>
</gene>
<organism evidence="5 6">
    <name type="scientific">Paenibacillus illinoisensis</name>
    <dbReference type="NCBI Taxonomy" id="59845"/>
    <lineage>
        <taxon>Bacteria</taxon>
        <taxon>Bacillati</taxon>
        <taxon>Bacillota</taxon>
        <taxon>Bacilli</taxon>
        <taxon>Bacillales</taxon>
        <taxon>Paenibacillaceae</taxon>
        <taxon>Paenibacillus</taxon>
    </lineage>
</organism>
<dbReference type="GO" id="GO:0005198">
    <property type="term" value="F:structural molecule activity"/>
    <property type="evidence" value="ECO:0007669"/>
    <property type="project" value="UniProtKB-ARBA"/>
</dbReference>
<dbReference type="PANTHER" id="PTHR11178">
    <property type="entry name" value="IRON-SULFUR CLUSTER SCAFFOLD PROTEIN NFU-RELATED"/>
    <property type="match status" value="1"/>
</dbReference>
<dbReference type="InterPro" id="IPR001075">
    <property type="entry name" value="NIF_FeS_clus_asmbl_NifU_C"/>
</dbReference>
<dbReference type="RefSeq" id="WP_062324083.1">
    <property type="nucleotide sequence ID" value="NZ_BAAFRC010000009.1"/>
</dbReference>
<keyword evidence="7" id="KW-1185">Reference proteome</keyword>
<dbReference type="InterPro" id="IPR034904">
    <property type="entry name" value="FSCA_dom_sf"/>
</dbReference>
<evidence type="ECO:0000313" key="4">
    <source>
        <dbReference type="EMBL" id="MFK0525824.1"/>
    </source>
</evidence>
<dbReference type="GO" id="GO:0016226">
    <property type="term" value="P:iron-sulfur cluster assembly"/>
    <property type="evidence" value="ECO:0007669"/>
    <property type="project" value="InterPro"/>
</dbReference>
<dbReference type="Proteomes" id="UP001618531">
    <property type="component" value="Unassembled WGS sequence"/>
</dbReference>
<dbReference type="AlphaFoldDB" id="A0A2W0CE63"/>
<reference evidence="5 6" key="1">
    <citation type="submission" date="2018-01" db="EMBL/GenBank/DDBJ databases">
        <title>Genome sequence of the PGP bacterium Paenibacillus illinoisensis E3.</title>
        <authorList>
            <person name="Rolli E."/>
            <person name="Marasco R."/>
            <person name="Bessem C."/>
            <person name="Michoud G."/>
            <person name="Gaiarsa S."/>
            <person name="Borin S."/>
            <person name="Daffonchio D."/>
        </authorList>
    </citation>
    <scope>NUCLEOTIDE SEQUENCE [LARGE SCALE GENOMIC DNA]</scope>
    <source>
        <strain evidence="5 6">E3</strain>
    </source>
</reference>
<feature type="domain" description="NIF system FeS cluster assembly NifU C-terminal" evidence="3">
    <location>
        <begin position="13"/>
        <end position="78"/>
    </location>
</feature>
<comment type="caution">
    <text evidence="5">The sequence shown here is derived from an EMBL/GenBank/DDBJ whole genome shotgun (WGS) entry which is preliminary data.</text>
</comment>
<dbReference type="GO" id="GO:0005506">
    <property type="term" value="F:iron ion binding"/>
    <property type="evidence" value="ECO:0007669"/>
    <property type="project" value="InterPro"/>
</dbReference>
<protein>
    <submittedName>
        <fullName evidence="4">NifU family protein</fullName>
    </submittedName>
    <submittedName>
        <fullName evidence="5">NifU-like protein</fullName>
    </submittedName>
</protein>
<accession>A0A2W0CE63</accession>
<evidence type="ECO:0000313" key="7">
    <source>
        <dbReference type="Proteomes" id="UP001618531"/>
    </source>
</evidence>
<evidence type="ECO:0000313" key="5">
    <source>
        <dbReference type="EMBL" id="PYY30304.1"/>
    </source>
</evidence>